<keyword evidence="1" id="KW-0472">Membrane</keyword>
<evidence type="ECO:0000256" key="1">
    <source>
        <dbReference type="SAM" id="Phobius"/>
    </source>
</evidence>
<dbReference type="Proteomes" id="UP000658127">
    <property type="component" value="Unassembled WGS sequence"/>
</dbReference>
<organism evidence="2 3">
    <name type="scientific">Nocardia rhizosphaerihabitans</name>
    <dbReference type="NCBI Taxonomy" id="1691570"/>
    <lineage>
        <taxon>Bacteria</taxon>
        <taxon>Bacillati</taxon>
        <taxon>Actinomycetota</taxon>
        <taxon>Actinomycetes</taxon>
        <taxon>Mycobacteriales</taxon>
        <taxon>Nocardiaceae</taxon>
        <taxon>Nocardia</taxon>
    </lineage>
</organism>
<sequence>MSEFFAAILTFPTALFTFALLVVVGFWLLVLGGGAEADALDGAESGSVVAASDALGLSGVPVSIAVTGLVTLSWFTSLVGTVLVDAAGWSGIPAVLAGFVVLLVAVVAAVAATRIVVIPLRRFFGADSEQSRHDFVGRLCVVRTGRVDAEFGQAELTSTDGSSAIIQIRQSTTHAAIAPLTQGDSAVVFDYDPATETFWVAAREGN</sequence>
<accession>A0ABQ2L1A0</accession>
<feature type="transmembrane region" description="Helical" evidence="1">
    <location>
        <begin position="54"/>
        <end position="75"/>
    </location>
</feature>
<keyword evidence="3" id="KW-1185">Reference proteome</keyword>
<keyword evidence="1" id="KW-1133">Transmembrane helix</keyword>
<evidence type="ECO:0000313" key="2">
    <source>
        <dbReference type="EMBL" id="GGN99267.1"/>
    </source>
</evidence>
<evidence type="ECO:0000313" key="3">
    <source>
        <dbReference type="Proteomes" id="UP000658127"/>
    </source>
</evidence>
<dbReference type="RefSeq" id="WP_189034533.1">
    <property type="nucleotide sequence ID" value="NZ_BMNE01000013.1"/>
</dbReference>
<proteinExistence type="predicted"/>
<reference evidence="3" key="1">
    <citation type="journal article" date="2019" name="Int. J. Syst. Evol. Microbiol.">
        <title>The Global Catalogue of Microorganisms (GCM) 10K type strain sequencing project: providing services to taxonomists for standard genome sequencing and annotation.</title>
        <authorList>
            <consortium name="The Broad Institute Genomics Platform"/>
            <consortium name="The Broad Institute Genome Sequencing Center for Infectious Disease"/>
            <person name="Wu L."/>
            <person name="Ma J."/>
        </authorList>
    </citation>
    <scope>NUCLEOTIDE SEQUENCE [LARGE SCALE GENOMIC DNA]</scope>
    <source>
        <strain evidence="3">CGMCC 4.7329</strain>
    </source>
</reference>
<feature type="transmembrane region" description="Helical" evidence="1">
    <location>
        <begin position="6"/>
        <end position="33"/>
    </location>
</feature>
<dbReference type="EMBL" id="BMNE01000013">
    <property type="protein sequence ID" value="GGN99267.1"/>
    <property type="molecule type" value="Genomic_DNA"/>
</dbReference>
<comment type="caution">
    <text evidence="2">The sequence shown here is derived from an EMBL/GenBank/DDBJ whole genome shotgun (WGS) entry which is preliminary data.</text>
</comment>
<gene>
    <name evidence="2" type="ORF">GCM10011610_67070</name>
</gene>
<evidence type="ECO:0008006" key="4">
    <source>
        <dbReference type="Google" id="ProtNLM"/>
    </source>
</evidence>
<feature type="transmembrane region" description="Helical" evidence="1">
    <location>
        <begin position="95"/>
        <end position="117"/>
    </location>
</feature>
<keyword evidence="1" id="KW-0812">Transmembrane</keyword>
<protein>
    <recommendedName>
        <fullName evidence="4">DUF1449 family protein</fullName>
    </recommendedName>
</protein>
<name>A0ABQ2L1A0_9NOCA</name>